<feature type="binding site" evidence="8">
    <location>
        <begin position="132"/>
        <end position="137"/>
    </location>
    <ligand>
        <name>ATP</name>
        <dbReference type="ChEBI" id="CHEBI:30616"/>
    </ligand>
</feature>
<proteinExistence type="inferred from homology"/>
<dbReference type="InterPro" id="IPR045116">
    <property type="entry name" value="Clp1/Grc3"/>
</dbReference>
<reference evidence="12" key="1">
    <citation type="submission" date="2014-02" db="EMBL/GenBank/DDBJ databases">
        <authorList>
            <person name="Genoscope - CEA"/>
        </authorList>
    </citation>
    <scope>NUCLEOTIDE SEQUENCE</scope>
    <source>
        <strain evidence="12">LS3</strain>
    </source>
</reference>
<dbReference type="Pfam" id="PF16575">
    <property type="entry name" value="CLP1_P"/>
    <property type="match status" value="1"/>
</dbReference>
<evidence type="ECO:0000256" key="6">
    <source>
        <dbReference type="ARBA" id="ARBA00022840"/>
    </source>
</evidence>
<dbReference type="InterPro" id="IPR038238">
    <property type="entry name" value="Clp1_C_sf"/>
</dbReference>
<comment type="subcellular location">
    <subcellularLocation>
        <location evidence="1 8">Nucleus</location>
    </subcellularLocation>
</comment>
<evidence type="ECO:0000313" key="12">
    <source>
        <dbReference type="EMBL" id="CDP37765.1"/>
    </source>
</evidence>
<dbReference type="Pfam" id="PF16573">
    <property type="entry name" value="CLP1_N"/>
    <property type="match status" value="1"/>
</dbReference>
<dbReference type="PhylomeDB" id="A0A060T9K1"/>
<evidence type="ECO:0000256" key="3">
    <source>
        <dbReference type="ARBA" id="ARBA00019824"/>
    </source>
</evidence>
<evidence type="ECO:0000256" key="7">
    <source>
        <dbReference type="ARBA" id="ARBA00023242"/>
    </source>
</evidence>
<evidence type="ECO:0000259" key="9">
    <source>
        <dbReference type="Pfam" id="PF06807"/>
    </source>
</evidence>
<keyword evidence="7 8" id="KW-0539">Nucleus</keyword>
<dbReference type="PANTHER" id="PTHR12755">
    <property type="entry name" value="CLEAVAGE/POLYADENYLATION FACTOR IA SUBUNIT CLP1P"/>
    <property type="match status" value="1"/>
</dbReference>
<evidence type="ECO:0000256" key="8">
    <source>
        <dbReference type="HAMAP-Rule" id="MF_03035"/>
    </source>
</evidence>
<dbReference type="GO" id="GO:0051731">
    <property type="term" value="F:polynucleotide 5'-hydroxyl-kinase activity"/>
    <property type="evidence" value="ECO:0007669"/>
    <property type="project" value="InterPro"/>
</dbReference>
<organism evidence="12">
    <name type="scientific">Blastobotrys adeninivorans</name>
    <name type="common">Yeast</name>
    <name type="synonym">Arxula adeninivorans</name>
    <dbReference type="NCBI Taxonomy" id="409370"/>
    <lineage>
        <taxon>Eukaryota</taxon>
        <taxon>Fungi</taxon>
        <taxon>Dikarya</taxon>
        <taxon>Ascomycota</taxon>
        <taxon>Saccharomycotina</taxon>
        <taxon>Dipodascomycetes</taxon>
        <taxon>Dipodascales</taxon>
        <taxon>Trichomonascaceae</taxon>
        <taxon>Blastobotrys</taxon>
    </lineage>
</organism>
<evidence type="ECO:0000256" key="1">
    <source>
        <dbReference type="ARBA" id="ARBA00004123"/>
    </source>
</evidence>
<dbReference type="GO" id="GO:0031124">
    <property type="term" value="P:mRNA 3'-end processing"/>
    <property type="evidence" value="ECO:0007669"/>
    <property type="project" value="UniProtKB-UniRule"/>
</dbReference>
<dbReference type="InterPro" id="IPR028606">
    <property type="entry name" value="Clp1"/>
</dbReference>
<feature type="domain" description="Clp1 P-loop" evidence="11">
    <location>
        <begin position="129"/>
        <end position="329"/>
    </location>
</feature>
<feature type="binding site" evidence="8">
    <location>
        <position position="26"/>
    </location>
    <ligand>
        <name>ATP</name>
        <dbReference type="ChEBI" id="CHEBI:30616"/>
    </ligand>
</feature>
<dbReference type="Pfam" id="PF06807">
    <property type="entry name" value="Clp1"/>
    <property type="match status" value="1"/>
</dbReference>
<name>A0A060T9K1_BLAAD</name>
<keyword evidence="5 8" id="KW-0547">Nucleotide-binding</keyword>
<dbReference type="InterPro" id="IPR038239">
    <property type="entry name" value="Clp1_N_sf"/>
</dbReference>
<accession>A0A060T9K1</accession>
<comment type="similarity">
    <text evidence="8">Belongs to the Clp1 family. Clp1 subfamily.</text>
</comment>
<comment type="function">
    <text evidence="8">Required for endonucleolytic cleavage during polyadenylation-dependent pre-mRNA 3'-end formation.</text>
</comment>
<evidence type="ECO:0000256" key="2">
    <source>
        <dbReference type="ARBA" id="ARBA00018706"/>
    </source>
</evidence>
<dbReference type="EMBL" id="HG937694">
    <property type="protein sequence ID" value="CDP37765.1"/>
    <property type="molecule type" value="Genomic_DNA"/>
</dbReference>
<dbReference type="Gene3D" id="2.40.30.330">
    <property type="entry name" value="Pre-mRNA cleavage complex subunit Clp1, C-terminal domain"/>
    <property type="match status" value="1"/>
</dbReference>
<dbReference type="GO" id="GO:0005524">
    <property type="term" value="F:ATP binding"/>
    <property type="evidence" value="ECO:0007669"/>
    <property type="project" value="UniProtKB-UniRule"/>
</dbReference>
<dbReference type="Gene3D" id="3.40.50.300">
    <property type="entry name" value="P-loop containing nucleotide triphosphate hydrolases"/>
    <property type="match status" value="1"/>
</dbReference>
<dbReference type="InterPro" id="IPR010655">
    <property type="entry name" value="Clp1_C"/>
</dbReference>
<feature type="domain" description="Clp1 N-terminal" evidence="10">
    <location>
        <begin position="21"/>
        <end position="119"/>
    </location>
</feature>
<keyword evidence="4 8" id="KW-0507">mRNA processing</keyword>
<gene>
    <name evidence="8" type="primary">CLP1</name>
    <name evidence="12" type="ORF">GNLVRS02_ARAD1D18898g</name>
</gene>
<evidence type="ECO:0000256" key="5">
    <source>
        <dbReference type="ARBA" id="ARBA00022741"/>
    </source>
</evidence>
<dbReference type="HAMAP" id="MF_03035">
    <property type="entry name" value="Clp1"/>
    <property type="match status" value="1"/>
</dbReference>
<dbReference type="InterPro" id="IPR032319">
    <property type="entry name" value="CLP1_P"/>
</dbReference>
<dbReference type="GO" id="GO:0005849">
    <property type="term" value="C:mRNA cleavage factor complex"/>
    <property type="evidence" value="ECO:0007669"/>
    <property type="project" value="UniProtKB-UniRule"/>
</dbReference>
<dbReference type="PANTHER" id="PTHR12755:SF6">
    <property type="entry name" value="POLYRIBONUCLEOTIDE 5'-HYDROXYL-KINASE CLP1"/>
    <property type="match status" value="1"/>
</dbReference>
<evidence type="ECO:0000256" key="4">
    <source>
        <dbReference type="ARBA" id="ARBA00022664"/>
    </source>
</evidence>
<dbReference type="SUPFAM" id="SSF52540">
    <property type="entry name" value="P-loop containing nucleoside triphosphate hydrolases"/>
    <property type="match status" value="1"/>
</dbReference>
<dbReference type="Gene3D" id="2.60.120.1030">
    <property type="entry name" value="Clp1, DNA binding domain"/>
    <property type="match status" value="1"/>
</dbReference>
<comment type="caution">
    <text evidence="8">Lacks conserved residue(s) required for the propagation of feature annotation.</text>
</comment>
<dbReference type="InterPro" id="IPR032324">
    <property type="entry name" value="Clp1_N"/>
</dbReference>
<dbReference type="AlphaFoldDB" id="A0A060T9K1"/>
<protein>
    <recommendedName>
        <fullName evidence="3">Polynucleotide 5'-hydroxyl-kinase GRC3</fullName>
    </recommendedName>
    <alternativeName>
        <fullName evidence="2">Polynucleotide 5'-hydroxyl-kinase grc3</fullName>
    </alternativeName>
</protein>
<evidence type="ECO:0000259" key="10">
    <source>
        <dbReference type="Pfam" id="PF16573"/>
    </source>
</evidence>
<reference evidence="12" key="2">
    <citation type="submission" date="2014-06" db="EMBL/GenBank/DDBJ databases">
        <title>The complete genome of Blastobotrys (Arxula) adeninivorans LS3 - a yeast of biotechnological interest.</title>
        <authorList>
            <person name="Kunze G."/>
            <person name="Gaillardin C."/>
            <person name="Czernicka M."/>
            <person name="Durrens P."/>
            <person name="Martin T."/>
            <person name="Boer E."/>
            <person name="Gabaldon T."/>
            <person name="Cruz J."/>
            <person name="Talla E."/>
            <person name="Marck C."/>
            <person name="Goffeau A."/>
            <person name="Barbe V."/>
            <person name="Baret P."/>
            <person name="Baronian K."/>
            <person name="Beier S."/>
            <person name="Bleykasten C."/>
            <person name="Bode R."/>
            <person name="Casaregola S."/>
            <person name="Despons L."/>
            <person name="Fairhead C."/>
            <person name="Giersberg M."/>
            <person name="Gierski P."/>
            <person name="Hahnel U."/>
            <person name="Hartmann A."/>
            <person name="Jankowska D."/>
            <person name="Jubin C."/>
            <person name="Jung P."/>
            <person name="Lafontaine I."/>
            <person name="Leh-Louis V."/>
            <person name="Lemaire M."/>
            <person name="Marcet-Houben M."/>
            <person name="Mascher M."/>
            <person name="Morel G."/>
            <person name="Richard G.-F."/>
            <person name="Riechen J."/>
            <person name="Sacerdot C."/>
            <person name="Sarkar A."/>
            <person name="Savel G."/>
            <person name="Schacherer J."/>
            <person name="Sherman D."/>
            <person name="Straub M.-L."/>
            <person name="Stein N."/>
            <person name="Thierry A."/>
            <person name="Trautwein-Schult A."/>
            <person name="Westhof E."/>
            <person name="Worch S."/>
            <person name="Dujon B."/>
            <person name="Souciet J.-L."/>
            <person name="Wincker P."/>
            <person name="Scholz U."/>
            <person name="Neuveglise N."/>
        </authorList>
    </citation>
    <scope>NUCLEOTIDE SEQUENCE</scope>
    <source>
        <strain evidence="12">LS3</strain>
    </source>
</reference>
<evidence type="ECO:0000259" key="11">
    <source>
        <dbReference type="Pfam" id="PF16575"/>
    </source>
</evidence>
<dbReference type="InterPro" id="IPR027417">
    <property type="entry name" value="P-loop_NTPase"/>
</dbReference>
<keyword evidence="6 8" id="KW-0067">ATP-binding</keyword>
<comment type="subunit">
    <text evidence="8">Component of a pre-mRNA cleavage factor complex. Interacts directly with PCF11.</text>
</comment>
<dbReference type="GO" id="GO:0006388">
    <property type="term" value="P:tRNA splicing, via endonucleolytic cleavage and ligation"/>
    <property type="evidence" value="ECO:0007669"/>
    <property type="project" value="TreeGrafter"/>
</dbReference>
<feature type="domain" description="Clp1 C-terminal" evidence="9">
    <location>
        <begin position="335"/>
        <end position="451"/>
    </location>
</feature>
<sequence length="451" mass="48717">MSLPGLSSGAESEGQTHLIDLAAGSEWRVEVPATSQLNVTLLDGTAEVFGTELAVGAQYSFVGQNTAIYTWYGCKLQYSSTLHSSISTSSATFSEYTSDETPMTVYANLHFALETLRNESKPPSVLVLGPPYSGKTSICKILASYANKTGRFPMVVNLDPAMGVYSCPGGLSAAPVSDILDVEDSTGGWGSSQVNGPALLHPKSPLVYYYGLETPQKNSKYFKHVASRLALGVQARLSADKKVRESGIIIDTPGTGMSDSAVSSVIADFKVTVVVVVGNERLYSDLAKRYKEKTNLTVLKVPKSGGCVDLDPPAVRATQSRSMRDYFYGTIKQTLDPYSVTVDYSAVTVYRVLEESELDSSALPAGEQADSQHSAQHLVKLETSAILQNCVMAMLNASPADSVDLLVQSEVLGYVHVITADDDRRKLVIRMPVPGRLPQRPFVIGDYRYHE</sequence>